<organism evidence="5 6">
    <name type="scientific">Trema orientale</name>
    <name type="common">Charcoal tree</name>
    <name type="synonym">Celtis orientalis</name>
    <dbReference type="NCBI Taxonomy" id="63057"/>
    <lineage>
        <taxon>Eukaryota</taxon>
        <taxon>Viridiplantae</taxon>
        <taxon>Streptophyta</taxon>
        <taxon>Embryophyta</taxon>
        <taxon>Tracheophyta</taxon>
        <taxon>Spermatophyta</taxon>
        <taxon>Magnoliopsida</taxon>
        <taxon>eudicotyledons</taxon>
        <taxon>Gunneridae</taxon>
        <taxon>Pentapetalae</taxon>
        <taxon>rosids</taxon>
        <taxon>fabids</taxon>
        <taxon>Rosales</taxon>
        <taxon>Cannabaceae</taxon>
        <taxon>Trema</taxon>
    </lineage>
</organism>
<dbReference type="GO" id="GO:0005576">
    <property type="term" value="C:extracellular region"/>
    <property type="evidence" value="ECO:0007669"/>
    <property type="project" value="TreeGrafter"/>
</dbReference>
<dbReference type="Pfam" id="PF14543">
    <property type="entry name" value="TAXi_N"/>
    <property type="match status" value="1"/>
</dbReference>
<reference evidence="6" key="1">
    <citation type="submission" date="2016-06" db="EMBL/GenBank/DDBJ databases">
        <title>Parallel loss of symbiosis genes in relatives of nitrogen-fixing non-legume Parasponia.</title>
        <authorList>
            <person name="Van Velzen R."/>
            <person name="Holmer R."/>
            <person name="Bu F."/>
            <person name="Rutten L."/>
            <person name="Van Zeijl A."/>
            <person name="Liu W."/>
            <person name="Santuari L."/>
            <person name="Cao Q."/>
            <person name="Sharma T."/>
            <person name="Shen D."/>
            <person name="Roswanjaya Y."/>
            <person name="Wardhani T."/>
            <person name="Kalhor M.S."/>
            <person name="Jansen J."/>
            <person name="Van den Hoogen J."/>
            <person name="Gungor B."/>
            <person name="Hartog M."/>
            <person name="Hontelez J."/>
            <person name="Verver J."/>
            <person name="Yang W.-C."/>
            <person name="Schijlen E."/>
            <person name="Repin R."/>
            <person name="Schilthuizen M."/>
            <person name="Schranz E."/>
            <person name="Heidstra R."/>
            <person name="Miyata K."/>
            <person name="Fedorova E."/>
            <person name="Kohlen W."/>
            <person name="Bisseling T."/>
            <person name="Smit S."/>
            <person name="Geurts R."/>
        </authorList>
    </citation>
    <scope>NUCLEOTIDE SEQUENCE [LARGE SCALE GENOMIC DNA]</scope>
    <source>
        <strain evidence="6">cv. RG33-2</strain>
    </source>
</reference>
<evidence type="ECO:0000259" key="4">
    <source>
        <dbReference type="PROSITE" id="PS51767"/>
    </source>
</evidence>
<dbReference type="Proteomes" id="UP000237000">
    <property type="component" value="Unassembled WGS sequence"/>
</dbReference>
<dbReference type="GO" id="GO:0008233">
    <property type="term" value="F:peptidase activity"/>
    <property type="evidence" value="ECO:0007669"/>
    <property type="project" value="UniProtKB-KW"/>
</dbReference>
<dbReference type="PANTHER" id="PTHR47967">
    <property type="entry name" value="OS07G0603500 PROTEIN-RELATED"/>
    <property type="match status" value="1"/>
</dbReference>
<dbReference type="Pfam" id="PF14541">
    <property type="entry name" value="TAXi_C"/>
    <property type="match status" value="1"/>
</dbReference>
<dbReference type="PROSITE" id="PS51767">
    <property type="entry name" value="PEPTIDASE_A1"/>
    <property type="match status" value="1"/>
</dbReference>
<comment type="caution">
    <text evidence="5">The sequence shown here is derived from an EMBL/GenBank/DDBJ whole genome shotgun (WGS) entry which is preliminary data.</text>
</comment>
<dbReference type="InterPro" id="IPR032799">
    <property type="entry name" value="TAXi_C"/>
</dbReference>
<keyword evidence="6" id="KW-1185">Reference proteome</keyword>
<dbReference type="InterPro" id="IPR051708">
    <property type="entry name" value="Plant_Aspart_Prot_A1"/>
</dbReference>
<dbReference type="AlphaFoldDB" id="A0A2P5FFU8"/>
<keyword evidence="3" id="KW-0378">Hydrolase</keyword>
<dbReference type="OrthoDB" id="907879at2759"/>
<dbReference type="PANTHER" id="PTHR47967:SF117">
    <property type="entry name" value="PEPTIDASE A1 DOMAIN-CONTAINING PROTEIN"/>
    <property type="match status" value="1"/>
</dbReference>
<dbReference type="Gene3D" id="2.40.70.10">
    <property type="entry name" value="Acid Proteases"/>
    <property type="match status" value="2"/>
</dbReference>
<protein>
    <submittedName>
        <fullName evidence="5">Aspartic peptidase</fullName>
    </submittedName>
</protein>
<dbReference type="InterPro" id="IPR032861">
    <property type="entry name" value="TAXi_N"/>
</dbReference>
<dbReference type="InParanoid" id="A0A2P5FFU8"/>
<dbReference type="InterPro" id="IPR033121">
    <property type="entry name" value="PEPTIDASE_A1"/>
</dbReference>
<keyword evidence="2" id="KW-0645">Protease</keyword>
<dbReference type="SUPFAM" id="SSF50630">
    <property type="entry name" value="Acid proteases"/>
    <property type="match status" value="1"/>
</dbReference>
<dbReference type="STRING" id="63057.A0A2P5FFU8"/>
<evidence type="ECO:0000313" key="5">
    <source>
        <dbReference type="EMBL" id="PON96644.1"/>
    </source>
</evidence>
<evidence type="ECO:0000256" key="3">
    <source>
        <dbReference type="ARBA" id="ARBA00022801"/>
    </source>
</evidence>
<sequence length="341" mass="38229">MSPPYMSYYLAFDTGSHFTWTQCEKCKEQGRSCFNQREPIFPSTKSSSYRPVLCNDQHHLCDPRRCSGVFCEYHSEYMDGSSTTGLMAWETFTLGSNSGGRGARETAQILFGCGQDQRGFLTDHPNNLMAGVMGIGWGPTSIITQLQTQANGRFSYCVPMVGNSGLVPSTYVRFGADIPSRPGFRTTKLLNYGIDPCYYINMLGISLGNQRLAIYNRVFKKNGTFGGTIVDSGSQFSVMIGPAFAAIAKGLQDYYLGTSGVRLVGMVGKWELCFTRPELLRLENMPTLSFHLEGGDLKVKPEECLRFWRDQKLQVLLFGYDEVQRCYYHRSVSADEPTFHI</sequence>
<dbReference type="InterPro" id="IPR021109">
    <property type="entry name" value="Peptidase_aspartic_dom_sf"/>
</dbReference>
<name>A0A2P5FFU8_TREOI</name>
<dbReference type="EMBL" id="JXTC01000037">
    <property type="protein sequence ID" value="PON96644.1"/>
    <property type="molecule type" value="Genomic_DNA"/>
</dbReference>
<proteinExistence type="inferred from homology"/>
<comment type="similarity">
    <text evidence="1">Belongs to the peptidase A1 family.</text>
</comment>
<feature type="domain" description="Peptidase A1" evidence="4">
    <location>
        <begin position="1"/>
        <end position="341"/>
    </location>
</feature>
<evidence type="ECO:0000256" key="1">
    <source>
        <dbReference type="ARBA" id="ARBA00007447"/>
    </source>
</evidence>
<evidence type="ECO:0000256" key="2">
    <source>
        <dbReference type="ARBA" id="ARBA00022670"/>
    </source>
</evidence>
<gene>
    <name evidence="5" type="ORF">TorRG33x02_076250</name>
</gene>
<accession>A0A2P5FFU8</accession>
<dbReference type="GO" id="GO:0006508">
    <property type="term" value="P:proteolysis"/>
    <property type="evidence" value="ECO:0007669"/>
    <property type="project" value="UniProtKB-KW"/>
</dbReference>
<evidence type="ECO:0000313" key="6">
    <source>
        <dbReference type="Proteomes" id="UP000237000"/>
    </source>
</evidence>